<dbReference type="SUPFAM" id="SSF54160">
    <property type="entry name" value="Chromo domain-like"/>
    <property type="match status" value="1"/>
</dbReference>
<dbReference type="PROSITE" id="PS50013">
    <property type="entry name" value="CHROMO_2"/>
    <property type="match status" value="1"/>
</dbReference>
<comment type="caution">
    <text evidence="2">The sequence shown here is derived from an EMBL/GenBank/DDBJ whole genome shotgun (WGS) entry which is preliminary data.</text>
</comment>
<keyword evidence="3" id="KW-1185">Reference proteome</keyword>
<name>A0AAD2H5T2_9AGAR</name>
<dbReference type="Gene3D" id="2.40.50.40">
    <property type="match status" value="1"/>
</dbReference>
<protein>
    <recommendedName>
        <fullName evidence="1">Chromo domain-containing protein</fullName>
    </recommendedName>
</protein>
<dbReference type="InterPro" id="IPR000953">
    <property type="entry name" value="Chromo/chromo_shadow_dom"/>
</dbReference>
<evidence type="ECO:0000259" key="1">
    <source>
        <dbReference type="PROSITE" id="PS50013"/>
    </source>
</evidence>
<organism evidence="2 3">
    <name type="scientific">Mycena citricolor</name>
    <dbReference type="NCBI Taxonomy" id="2018698"/>
    <lineage>
        <taxon>Eukaryota</taxon>
        <taxon>Fungi</taxon>
        <taxon>Dikarya</taxon>
        <taxon>Basidiomycota</taxon>
        <taxon>Agaricomycotina</taxon>
        <taxon>Agaricomycetes</taxon>
        <taxon>Agaricomycetidae</taxon>
        <taxon>Agaricales</taxon>
        <taxon>Marasmiineae</taxon>
        <taxon>Mycenaceae</taxon>
        <taxon>Mycena</taxon>
    </lineage>
</organism>
<evidence type="ECO:0000313" key="2">
    <source>
        <dbReference type="EMBL" id="CAK5267932.1"/>
    </source>
</evidence>
<dbReference type="Pfam" id="PF00385">
    <property type="entry name" value="Chromo"/>
    <property type="match status" value="1"/>
</dbReference>
<accession>A0AAD2H5T2</accession>
<proteinExistence type="predicted"/>
<evidence type="ECO:0000313" key="3">
    <source>
        <dbReference type="Proteomes" id="UP001295794"/>
    </source>
</evidence>
<dbReference type="AlphaFoldDB" id="A0AAD2H5T2"/>
<dbReference type="EMBL" id="CAVNYO010000136">
    <property type="protein sequence ID" value="CAK5267932.1"/>
    <property type="molecule type" value="Genomic_DNA"/>
</dbReference>
<feature type="domain" description="Chromo" evidence="1">
    <location>
        <begin position="793"/>
        <end position="850"/>
    </location>
</feature>
<sequence>MEANHQAMTTPPPGVSEPLLMQTTMNQILSAALQNRRVEDEMGSEIREEMTHTSMAEATGVSAGCSLHIFVTYHSGAVSSLSGPGPLFYGMPLDGVQPLEPDPQEFVYYPPDLVSSVYNATLPTVLEPTTAVEPPPDYWYPRATTFDLVEDTHYMRGVIFISDFRTVDKALIRQRAMCTIDPPNIKANFDDDGLYIDVPIPGMIHMTLGVPYVQSIDGNVNHTMTVAVAHTVDSLACFGQAVHARVTVLVDQLYLFAFGSNPNHPAQPRTCSLFSLVLKHNDRSVSSFSIASTVEKGQGQGSAQPAVQVNTPEATAMISEVLSIIHELQQIILPRSLSHFEWEMIRFATNDNNIFVFGGLGAGATGLQLNVSQGTGNLTAYIGQLQGKWHTDISDAAATWTLGILLLKIPPGSDPGPFMLGRTGLYVRETGVLVLFLIFRGNDLHSGFAPSYPTGAREAWISKEEVTALFNIAAPENRCFFVSYATEVTCSRTAGLSVTPPVTFMNLGAPVPHKLHARNYAQHGEHILGGLHAHRTRLSREIVWGALNALQYAGLTLDMTAADLFSRIKYRDSLGEHHTVDPPPFDLSNSHQAEEVMRMRRLYTWFRLLCNRYQVRVTKDMYQTVQACIALKHQLGSGSHLDMERYPIHASAPSPSSVPCPYARVISVISRQVVDGQVNWTLDVQTKGGTQTHVTVVESTSPWLFDMPHSSSVLAFVSKNIPASQSLQHIREHLAADQHANPMLTTSPMLMSIPSRNTDNTTTTLNSDQETNTVVSASLVSALSALPVSDCEYEIEAIVDHRVIDGVQKWLVRWKGYPVDRDDDESWLPYENFTQVTVICLYLALTHLQP</sequence>
<dbReference type="CDD" id="cd00024">
    <property type="entry name" value="CD_CSD"/>
    <property type="match status" value="1"/>
</dbReference>
<dbReference type="InterPro" id="IPR023780">
    <property type="entry name" value="Chromo_domain"/>
</dbReference>
<dbReference type="InterPro" id="IPR016197">
    <property type="entry name" value="Chromo-like_dom_sf"/>
</dbReference>
<reference evidence="2" key="1">
    <citation type="submission" date="2023-11" db="EMBL/GenBank/DDBJ databases">
        <authorList>
            <person name="De Vega J J."/>
            <person name="De Vega J J."/>
        </authorList>
    </citation>
    <scope>NUCLEOTIDE SEQUENCE</scope>
</reference>
<gene>
    <name evidence="2" type="ORF">MYCIT1_LOCUS10858</name>
</gene>
<dbReference type="Proteomes" id="UP001295794">
    <property type="component" value="Unassembled WGS sequence"/>
</dbReference>
<dbReference type="GO" id="GO:0006338">
    <property type="term" value="P:chromatin remodeling"/>
    <property type="evidence" value="ECO:0007669"/>
    <property type="project" value="UniProtKB-ARBA"/>
</dbReference>